<gene>
    <name evidence="2" type="ORF">CM83_48767</name>
</gene>
<proteinExistence type="predicted"/>
<sequence>SFELIVILEYRRNDFIVTDFDFRVNNIVDPEMEGIYHGRTELGVGEHDKIKKRLDEERHQDYRNHMARKERERVTKAGFGDSSPGREDNGGIGGSVCDIGYETSMSIAHQRKQLNETRRAEYVAHLAAQSASIQTDRYDGSNACTQTAEMKQQDEYTNTSQQPQISEHDDRKQKQRDYAEALRQQIEEKKKSSDLIRRKEKEDDKKNMEMSQGGNQGFNYGSYSHHFNNTSP</sequence>
<feature type="compositionally biased region" description="Polar residues" evidence="1">
    <location>
        <begin position="149"/>
        <end position="165"/>
    </location>
</feature>
<feature type="compositionally biased region" description="Polar residues" evidence="1">
    <location>
        <begin position="209"/>
        <end position="232"/>
    </location>
</feature>
<dbReference type="AlphaFoldDB" id="A0A0A9WKP9"/>
<feature type="compositionally biased region" description="Basic and acidic residues" evidence="1">
    <location>
        <begin position="166"/>
        <end position="208"/>
    </location>
</feature>
<protein>
    <submittedName>
        <fullName evidence="2">Uncharacterized protein</fullName>
    </submittedName>
</protein>
<feature type="non-terminal residue" evidence="2">
    <location>
        <position position="1"/>
    </location>
</feature>
<organism evidence="2">
    <name type="scientific">Lygus hesperus</name>
    <name type="common">Western plant bug</name>
    <dbReference type="NCBI Taxonomy" id="30085"/>
    <lineage>
        <taxon>Eukaryota</taxon>
        <taxon>Metazoa</taxon>
        <taxon>Ecdysozoa</taxon>
        <taxon>Arthropoda</taxon>
        <taxon>Hexapoda</taxon>
        <taxon>Insecta</taxon>
        <taxon>Pterygota</taxon>
        <taxon>Neoptera</taxon>
        <taxon>Paraneoptera</taxon>
        <taxon>Hemiptera</taxon>
        <taxon>Heteroptera</taxon>
        <taxon>Panheteroptera</taxon>
        <taxon>Cimicomorpha</taxon>
        <taxon>Miridae</taxon>
        <taxon>Mirini</taxon>
        <taxon>Lygus</taxon>
    </lineage>
</organism>
<accession>A0A0A9WKP9</accession>
<evidence type="ECO:0000313" key="2">
    <source>
        <dbReference type="EMBL" id="JAG07991.1"/>
    </source>
</evidence>
<evidence type="ECO:0000256" key="1">
    <source>
        <dbReference type="SAM" id="MobiDB-lite"/>
    </source>
</evidence>
<reference evidence="2" key="2">
    <citation type="submission" date="2014-07" db="EMBL/GenBank/DDBJ databases">
        <authorList>
            <person name="Hull J."/>
        </authorList>
    </citation>
    <scope>NUCLEOTIDE SEQUENCE</scope>
</reference>
<feature type="region of interest" description="Disordered" evidence="1">
    <location>
        <begin position="149"/>
        <end position="232"/>
    </location>
</feature>
<reference evidence="2" key="1">
    <citation type="journal article" date="2014" name="PLoS ONE">
        <title>Transcriptome-Based Identification of ABC Transporters in the Western Tarnished Plant Bug Lygus hesperus.</title>
        <authorList>
            <person name="Hull J.J."/>
            <person name="Chaney K."/>
            <person name="Geib S.M."/>
            <person name="Fabrick J.A."/>
            <person name="Brent C.S."/>
            <person name="Walsh D."/>
            <person name="Lavine L.C."/>
        </authorList>
    </citation>
    <scope>NUCLEOTIDE SEQUENCE</scope>
</reference>
<dbReference type="EMBL" id="GBHO01035613">
    <property type="protein sequence ID" value="JAG07991.1"/>
    <property type="molecule type" value="Transcribed_RNA"/>
</dbReference>
<name>A0A0A9WKP9_LYGHE</name>